<dbReference type="PANTHER" id="PTHR43335:SF8">
    <property type="entry name" value="ABC TRANSPORTER, ATP-BINDING PROTEIN"/>
    <property type="match status" value="1"/>
</dbReference>
<dbReference type="AlphaFoldDB" id="A0A7W5GPS9"/>
<evidence type="ECO:0000256" key="1">
    <source>
        <dbReference type="ARBA" id="ARBA00005417"/>
    </source>
</evidence>
<evidence type="ECO:0000313" key="6">
    <source>
        <dbReference type="EMBL" id="MBB3170791.1"/>
    </source>
</evidence>
<feature type="domain" description="ABC transporter" evidence="5">
    <location>
        <begin position="5"/>
        <end position="232"/>
    </location>
</feature>
<dbReference type="GO" id="GO:0016887">
    <property type="term" value="F:ATP hydrolysis activity"/>
    <property type="evidence" value="ECO:0007669"/>
    <property type="project" value="InterPro"/>
</dbReference>
<comment type="similarity">
    <text evidence="1">Belongs to the ABC transporter superfamily.</text>
</comment>
<dbReference type="InterPro" id="IPR027417">
    <property type="entry name" value="P-loop_NTPase"/>
</dbReference>
<dbReference type="PROSITE" id="PS00211">
    <property type="entry name" value="ABC_TRANSPORTER_1"/>
    <property type="match status" value="1"/>
</dbReference>
<keyword evidence="4 6" id="KW-0067">ATP-binding</keyword>
<keyword evidence="3" id="KW-0547">Nucleotide-binding</keyword>
<gene>
    <name evidence="6" type="ORF">FHR31_000571</name>
</gene>
<evidence type="ECO:0000256" key="4">
    <source>
        <dbReference type="ARBA" id="ARBA00022840"/>
    </source>
</evidence>
<dbReference type="InterPro" id="IPR003593">
    <property type="entry name" value="AAA+_ATPase"/>
</dbReference>
<dbReference type="EMBL" id="JACHYA010000001">
    <property type="protein sequence ID" value="MBB3170791.1"/>
    <property type="molecule type" value="Genomic_DNA"/>
</dbReference>
<dbReference type="Gene3D" id="3.40.50.300">
    <property type="entry name" value="P-loop containing nucleotide triphosphate hydrolases"/>
    <property type="match status" value="1"/>
</dbReference>
<evidence type="ECO:0000259" key="5">
    <source>
        <dbReference type="PROSITE" id="PS50893"/>
    </source>
</evidence>
<comment type="caution">
    <text evidence="6">The sequence shown here is derived from an EMBL/GenBank/DDBJ whole genome shotgun (WGS) entry which is preliminary data.</text>
</comment>
<dbReference type="RefSeq" id="WP_123185850.1">
    <property type="nucleotide sequence ID" value="NZ_JACHYA010000001.1"/>
</dbReference>
<dbReference type="InterPro" id="IPR017871">
    <property type="entry name" value="ABC_transporter-like_CS"/>
</dbReference>
<evidence type="ECO:0000256" key="2">
    <source>
        <dbReference type="ARBA" id="ARBA00022448"/>
    </source>
</evidence>
<proteinExistence type="inferred from homology"/>
<dbReference type="SMART" id="SM00382">
    <property type="entry name" value="AAA"/>
    <property type="match status" value="1"/>
</dbReference>
<dbReference type="Proteomes" id="UP000530850">
    <property type="component" value="Unassembled WGS sequence"/>
</dbReference>
<dbReference type="GO" id="GO:0005524">
    <property type="term" value="F:ATP binding"/>
    <property type="evidence" value="ECO:0007669"/>
    <property type="project" value="UniProtKB-KW"/>
</dbReference>
<reference evidence="6 7" key="1">
    <citation type="submission" date="2020-08" db="EMBL/GenBank/DDBJ databases">
        <title>Sequencing the genomes of 1000 actinobacteria strains.</title>
        <authorList>
            <person name="Klenk H.-P."/>
        </authorList>
    </citation>
    <scope>NUCLEOTIDE SEQUENCE [LARGE SCALE GENOMIC DNA]</scope>
    <source>
        <strain evidence="6 7">DSM 22242</strain>
    </source>
</reference>
<evidence type="ECO:0000256" key="3">
    <source>
        <dbReference type="ARBA" id="ARBA00022741"/>
    </source>
</evidence>
<dbReference type="InterPro" id="IPR003439">
    <property type="entry name" value="ABC_transporter-like_ATP-bd"/>
</dbReference>
<evidence type="ECO:0000313" key="7">
    <source>
        <dbReference type="Proteomes" id="UP000530850"/>
    </source>
</evidence>
<dbReference type="SUPFAM" id="SSF52540">
    <property type="entry name" value="P-loop containing nucleoside triphosphate hydrolases"/>
    <property type="match status" value="1"/>
</dbReference>
<sequence length="242" mass="26038">MSWAIETCGLTKRFEGVTVLDDVTLRVRKGDVYGFLGPNGAGKTTLMRSLFRLVTPDAGTVSLLEQPVRKGSNPVFARVGSMLGSPAFFEGLSARENLTLHCAYMGADAGRVNEALALFGLSGAEDKAAGKLSLGMRQRLGLARAIVTDPELLVLDEPMNGLDPEGIIEVRNILRAVNEELGVTIFVSSHLLDELSKIACTVGLIDRGRMLDEATVGDLHDSDCTLESWYLEKTGARRGKAD</sequence>
<accession>A0A7W5GPS9</accession>
<name>A0A7W5GPS9_9ACTN</name>
<dbReference type="Pfam" id="PF00005">
    <property type="entry name" value="ABC_tran"/>
    <property type="match status" value="1"/>
</dbReference>
<dbReference type="PROSITE" id="PS50893">
    <property type="entry name" value="ABC_TRANSPORTER_2"/>
    <property type="match status" value="1"/>
</dbReference>
<keyword evidence="2" id="KW-0813">Transport</keyword>
<dbReference type="PANTHER" id="PTHR43335">
    <property type="entry name" value="ABC TRANSPORTER, ATP-BINDING PROTEIN"/>
    <property type="match status" value="1"/>
</dbReference>
<protein>
    <submittedName>
        <fullName evidence="6">ABC-2 type transport system ATP-binding protein</fullName>
    </submittedName>
</protein>
<organism evidence="6 7">
    <name type="scientific">Parvibacter caecicola</name>
    <dbReference type="NCBI Taxonomy" id="747645"/>
    <lineage>
        <taxon>Bacteria</taxon>
        <taxon>Bacillati</taxon>
        <taxon>Actinomycetota</taxon>
        <taxon>Coriobacteriia</taxon>
        <taxon>Coriobacteriales</taxon>
        <taxon>Coriobacteriaceae</taxon>
        <taxon>Parvibacter</taxon>
    </lineage>
</organism>
<dbReference type="GeneID" id="93357158"/>